<sequence length="178" mass="20397">MFWTSVLTDGLSPLASSNTQVVGDDMHHATVKHILEKHAARLMELKELQELVAFVKGTQFDFINFLKSEKSKSARLEDFSAALRVIGQKLDVELAEGRQDAEFLLGQMRTVGFKEWVVVLATLLRHSEMLLEIFRGDTRLWDAYSKTLQTQDNFLEYEDFLLTLEQDLGITREISESE</sequence>
<gene>
    <name evidence="1" type="ORF">R1sor_004131</name>
</gene>
<accession>A0ABD3H7I1</accession>
<proteinExistence type="predicted"/>
<dbReference type="PANTHER" id="PTHR22746">
    <property type="entry name" value="RAB6A-GEF COMPLEX PARTNER PROTEIN 1"/>
    <property type="match status" value="1"/>
</dbReference>
<protein>
    <submittedName>
        <fullName evidence="1">Uncharacterized protein</fullName>
    </submittedName>
</protein>
<dbReference type="PANTHER" id="PTHR22746:SF10">
    <property type="entry name" value="GUANINE NUCLEOTIDE EXCHANGE FACTOR SUBUNIT RIC1"/>
    <property type="match status" value="1"/>
</dbReference>
<dbReference type="InterPro" id="IPR040096">
    <property type="entry name" value="Ric1"/>
</dbReference>
<evidence type="ECO:0000313" key="2">
    <source>
        <dbReference type="Proteomes" id="UP001633002"/>
    </source>
</evidence>
<evidence type="ECO:0000313" key="1">
    <source>
        <dbReference type="EMBL" id="KAL3686109.1"/>
    </source>
</evidence>
<keyword evidence="2" id="KW-1185">Reference proteome</keyword>
<name>A0ABD3H7I1_9MARC</name>
<dbReference type="EMBL" id="JBJQOH010000006">
    <property type="protein sequence ID" value="KAL3686109.1"/>
    <property type="molecule type" value="Genomic_DNA"/>
</dbReference>
<dbReference type="Proteomes" id="UP001633002">
    <property type="component" value="Unassembled WGS sequence"/>
</dbReference>
<comment type="caution">
    <text evidence="1">The sequence shown here is derived from an EMBL/GenBank/DDBJ whole genome shotgun (WGS) entry which is preliminary data.</text>
</comment>
<reference evidence="1 2" key="1">
    <citation type="submission" date="2024-09" db="EMBL/GenBank/DDBJ databases">
        <title>Chromosome-scale assembly of Riccia sorocarpa.</title>
        <authorList>
            <person name="Paukszto L."/>
        </authorList>
    </citation>
    <scope>NUCLEOTIDE SEQUENCE [LARGE SCALE GENOMIC DNA]</scope>
    <source>
        <strain evidence="1">LP-2024</strain>
        <tissue evidence="1">Aerial parts of the thallus</tissue>
    </source>
</reference>
<dbReference type="AlphaFoldDB" id="A0ABD3H7I1"/>
<organism evidence="1 2">
    <name type="scientific">Riccia sorocarpa</name>
    <dbReference type="NCBI Taxonomy" id="122646"/>
    <lineage>
        <taxon>Eukaryota</taxon>
        <taxon>Viridiplantae</taxon>
        <taxon>Streptophyta</taxon>
        <taxon>Embryophyta</taxon>
        <taxon>Marchantiophyta</taxon>
        <taxon>Marchantiopsida</taxon>
        <taxon>Marchantiidae</taxon>
        <taxon>Marchantiales</taxon>
        <taxon>Ricciaceae</taxon>
        <taxon>Riccia</taxon>
    </lineage>
</organism>